<dbReference type="InterPro" id="IPR008496">
    <property type="entry name" value="TMEM222/RTE1"/>
</dbReference>
<dbReference type="PANTHER" id="PTHR20921:SF0">
    <property type="entry name" value="TRANSMEMBRANE PROTEIN 222"/>
    <property type="match status" value="1"/>
</dbReference>
<reference evidence="1 2" key="1">
    <citation type="journal article" date="2018" name="Mol. Biol. Evol.">
        <title>Analysis of the draft genome of the red seaweed Gracilariopsis chorda provides insights into genome size evolution in Rhodophyta.</title>
        <authorList>
            <person name="Lee J."/>
            <person name="Yang E.C."/>
            <person name="Graf L."/>
            <person name="Yang J.H."/>
            <person name="Qiu H."/>
            <person name="Zel Zion U."/>
            <person name="Chan C.X."/>
            <person name="Stephens T.G."/>
            <person name="Weber A.P.M."/>
            <person name="Boo G.H."/>
            <person name="Boo S.M."/>
            <person name="Kim K.M."/>
            <person name="Shin Y."/>
            <person name="Jung M."/>
            <person name="Lee S.J."/>
            <person name="Yim H.S."/>
            <person name="Lee J.H."/>
            <person name="Bhattacharya D."/>
            <person name="Yoon H.S."/>
        </authorList>
    </citation>
    <scope>NUCLEOTIDE SEQUENCE [LARGE SCALE GENOMIC DNA]</scope>
    <source>
        <strain evidence="1 2">SKKU-2015</strain>
        <tissue evidence="1">Whole body</tissue>
    </source>
</reference>
<proteinExistence type="predicted"/>
<dbReference type="Pfam" id="PF05608">
    <property type="entry name" value="RTE1"/>
    <property type="match status" value="1"/>
</dbReference>
<comment type="caution">
    <text evidence="1">The sequence shown here is derived from an EMBL/GenBank/DDBJ whole genome shotgun (WGS) entry which is preliminary data.</text>
</comment>
<evidence type="ECO:0000313" key="2">
    <source>
        <dbReference type="Proteomes" id="UP000247409"/>
    </source>
</evidence>
<gene>
    <name evidence="1" type="ORF">BWQ96_08465</name>
</gene>
<dbReference type="AlphaFoldDB" id="A0A2V3IIA7"/>
<evidence type="ECO:0000313" key="1">
    <source>
        <dbReference type="EMBL" id="PXF41817.1"/>
    </source>
</evidence>
<keyword evidence="2" id="KW-1185">Reference proteome</keyword>
<dbReference type="Proteomes" id="UP000247409">
    <property type="component" value="Unassembled WGS sequence"/>
</dbReference>
<dbReference type="PANTHER" id="PTHR20921">
    <property type="entry name" value="TRANSMEMBRANE PROTEIN 222"/>
    <property type="match status" value="1"/>
</dbReference>
<organism evidence="1 2">
    <name type="scientific">Gracilariopsis chorda</name>
    <dbReference type="NCBI Taxonomy" id="448386"/>
    <lineage>
        <taxon>Eukaryota</taxon>
        <taxon>Rhodophyta</taxon>
        <taxon>Florideophyceae</taxon>
        <taxon>Rhodymeniophycidae</taxon>
        <taxon>Gracilariales</taxon>
        <taxon>Gracilariaceae</taxon>
        <taxon>Gracilariopsis</taxon>
    </lineage>
</organism>
<dbReference type="STRING" id="448386.A0A2V3IIA7"/>
<protein>
    <recommendedName>
        <fullName evidence="3">Transmembrane protein 222</fullName>
    </recommendedName>
</protein>
<dbReference type="OrthoDB" id="267284at2759"/>
<accession>A0A2V3IIA7</accession>
<sequence length="177" mass="19976">MPHARIESNGVVYVEDSGERHPFSVVWTTLPLLSWIVPFIGHMGIADSCGVVHDFSGPYQVTIGSFMCGPAKRVWRLDLEQITTHDSLDSTTNDGEGTGQALDSASMYDRAVAEGAMIYGKRMHNLVCDNCHSHVATILNMLRYEGRSDWNQLRVCWKIWMKAMLFKSILLVYPLRK</sequence>
<dbReference type="EMBL" id="NBIV01000193">
    <property type="protein sequence ID" value="PXF41817.1"/>
    <property type="molecule type" value="Genomic_DNA"/>
</dbReference>
<name>A0A2V3IIA7_9FLOR</name>
<evidence type="ECO:0008006" key="3">
    <source>
        <dbReference type="Google" id="ProtNLM"/>
    </source>
</evidence>